<sequence length="113" mass="12697">MAETDIFDRLPRILQQIQSLASDPSAADLVRSGALVAADLERLMHLQLMASAMQRRVELMQDLHGLMIISTYLNQELEDAEPPRRGLGEEALERLPLEVLSASKIERMRSGKE</sequence>
<keyword evidence="2" id="KW-1185">Reference proteome</keyword>
<accession>A0ABN9WYW5</accession>
<feature type="non-terminal residue" evidence="1">
    <location>
        <position position="113"/>
    </location>
</feature>
<name>A0ABN9WYW5_9DINO</name>
<comment type="caution">
    <text evidence="1">The sequence shown here is derived from an EMBL/GenBank/DDBJ whole genome shotgun (WGS) entry which is preliminary data.</text>
</comment>
<dbReference type="Proteomes" id="UP001189429">
    <property type="component" value="Unassembled WGS sequence"/>
</dbReference>
<organism evidence="1 2">
    <name type="scientific">Prorocentrum cordatum</name>
    <dbReference type="NCBI Taxonomy" id="2364126"/>
    <lineage>
        <taxon>Eukaryota</taxon>
        <taxon>Sar</taxon>
        <taxon>Alveolata</taxon>
        <taxon>Dinophyceae</taxon>
        <taxon>Prorocentrales</taxon>
        <taxon>Prorocentraceae</taxon>
        <taxon>Prorocentrum</taxon>
    </lineage>
</organism>
<evidence type="ECO:0000313" key="2">
    <source>
        <dbReference type="Proteomes" id="UP001189429"/>
    </source>
</evidence>
<dbReference type="EMBL" id="CAUYUJ010019353">
    <property type="protein sequence ID" value="CAK0890441.1"/>
    <property type="molecule type" value="Genomic_DNA"/>
</dbReference>
<gene>
    <name evidence="1" type="ORF">PCOR1329_LOCUS70686</name>
</gene>
<reference evidence="1" key="1">
    <citation type="submission" date="2023-10" db="EMBL/GenBank/DDBJ databases">
        <authorList>
            <person name="Chen Y."/>
            <person name="Shah S."/>
            <person name="Dougan E. K."/>
            <person name="Thang M."/>
            <person name="Chan C."/>
        </authorList>
    </citation>
    <scope>NUCLEOTIDE SEQUENCE [LARGE SCALE GENOMIC DNA]</scope>
</reference>
<proteinExistence type="predicted"/>
<protein>
    <submittedName>
        <fullName evidence="1">Uncharacterized protein</fullName>
    </submittedName>
</protein>
<evidence type="ECO:0000313" key="1">
    <source>
        <dbReference type="EMBL" id="CAK0890441.1"/>
    </source>
</evidence>